<keyword evidence="2" id="KW-1185">Reference proteome</keyword>
<dbReference type="EMBL" id="JABAIK010000028">
    <property type="protein sequence ID" value="NLS14745.1"/>
    <property type="molecule type" value="Genomic_DNA"/>
</dbReference>
<sequence length="281" mass="31234">MSEILNELQEVKKASQEQTAASQAQTAEVSAKMGEIDKKVDDGIKEVTDASLAALQSLPFFTVNANNNFMKYITTSGGNPSPYKGGWGNGLDGKFETEIIPVTSGVDPESRHEIAKELMDFMGLGSNTRNFSGSFNILRIKNVSGLSSFPTFAFHIPWQHIKANNWTYMVYCRGVGFTSGPNETYNGSNQNDWRLYRRVYSQNEQAVGNYVNVDMWCGQSDAEIWLALPSIIPGIYPQGRKLPNLFNVTSMALDEHWNNYDALHNETDGVWNPVAQVIPSS</sequence>
<dbReference type="RefSeq" id="WP_168837829.1">
    <property type="nucleotide sequence ID" value="NZ_JABAIK010000028.1"/>
</dbReference>
<evidence type="ECO:0000313" key="1">
    <source>
        <dbReference type="EMBL" id="NLS14745.1"/>
    </source>
</evidence>
<comment type="caution">
    <text evidence="1">The sequence shown here is derived from an EMBL/GenBank/DDBJ whole genome shotgun (WGS) entry which is preliminary data.</text>
</comment>
<proteinExistence type="predicted"/>
<gene>
    <name evidence="1" type="ORF">HGP28_17950</name>
</gene>
<reference evidence="1 2" key="1">
    <citation type="submission" date="2020-04" db="EMBL/GenBank/DDBJ databases">
        <title>Vibrio sp. SM6, a novel species isolated from seawater.</title>
        <authorList>
            <person name="Wang X."/>
        </authorList>
    </citation>
    <scope>NUCLEOTIDE SEQUENCE [LARGE SCALE GENOMIC DNA]</scope>
    <source>
        <strain evidence="1 2">SM6</strain>
    </source>
</reference>
<dbReference type="Proteomes" id="UP000535589">
    <property type="component" value="Unassembled WGS sequence"/>
</dbReference>
<name>A0A7X8TTY5_9VIBR</name>
<evidence type="ECO:0000313" key="2">
    <source>
        <dbReference type="Proteomes" id="UP000535589"/>
    </source>
</evidence>
<dbReference type="AlphaFoldDB" id="A0A7X8TTY5"/>
<organism evidence="1 2">
    <name type="scientific">Vibrio agarilyticus</name>
    <dbReference type="NCBI Taxonomy" id="2726741"/>
    <lineage>
        <taxon>Bacteria</taxon>
        <taxon>Pseudomonadati</taxon>
        <taxon>Pseudomonadota</taxon>
        <taxon>Gammaproteobacteria</taxon>
        <taxon>Vibrionales</taxon>
        <taxon>Vibrionaceae</taxon>
        <taxon>Vibrio</taxon>
    </lineage>
</organism>
<protein>
    <submittedName>
        <fullName evidence="1">Uncharacterized protein</fullName>
    </submittedName>
</protein>
<accession>A0A7X8TTY5</accession>